<dbReference type="SUPFAM" id="SSF56747">
    <property type="entry name" value="Prim-pol domain"/>
    <property type="match status" value="1"/>
</dbReference>
<dbReference type="Gene3D" id="3.30.2250.10">
    <property type="entry name" value="Bifunctional DNA primase/polymerase domain"/>
    <property type="match status" value="1"/>
</dbReference>
<comment type="caution">
    <text evidence="2">The sequence shown here is derived from an EMBL/GenBank/DDBJ whole genome shotgun (WGS) entry which is preliminary data.</text>
</comment>
<evidence type="ECO:0000259" key="1">
    <source>
        <dbReference type="SMART" id="SM00943"/>
    </source>
</evidence>
<dbReference type="Gene3D" id="3.40.50.300">
    <property type="entry name" value="P-loop containing nucleotide triphosphate hydrolases"/>
    <property type="match status" value="1"/>
</dbReference>
<dbReference type="CDD" id="cd04859">
    <property type="entry name" value="Prim_Pol"/>
    <property type="match status" value="1"/>
</dbReference>
<sequence>MHFPFHRHGWCFAHLRGNWRGLMMNKKVDHALALAEQGFRVFPLSPRSKKPPRDFAWKEEATTDPDRIREWWKADPNFNVGVATGGGTIVVDADTKEGAPGLASLEMLEIACGMPKSFRVQTPSGGMHVYLRVDQTHRNRVHSIPDYPGIDIRSDNGYVVGPGSVVDGKPYVAIPGVIEPAGAEVEAALLANAPTHTVADSKSPAVELDLPAHIELAKEYLVNRAPEAVEGAGGNETTYTVAARCREYGLTQEATLEIMLEHWNETKAFPAWLPADLQTVVANAYRYATGSWGGGMAVAEFDVVDLGEPVKRLLHNAQVTAGAAARGMPKGVLDYSAMESLVTPEWLIDGLIMENRSSLWFGKSNAFKSFLAIDAALSVATGRPWHGHRVKQGRVLYVATEGAFGVGKLRVPGWYEHHGVPREERGAFFIDTNDNMLDDPNAYRLLADRCRLLSVDLLVLDIFGGTMKGTEVEDTTARAWVRNMVKLLGEGITVLTVAHTGWGDHTRARMHTHFWGSFDSRIKIEGDKDKLTSVASIDRHKDSDSRGKWSFKLQPSHDTLVPEFDTAATSIKPPPTGQARVALSILEKAIAENGTAPDWVGGPEGNVLPIKEWRRACNGSLSAGRGESAHRNAFKRATDELISAGHVENYGEFVWVSAVF</sequence>
<organism evidence="2 3">
    <name type="scientific">Metarhizobium album</name>
    <dbReference type="NCBI Taxonomy" id="2182425"/>
    <lineage>
        <taxon>Bacteria</taxon>
        <taxon>Pseudomonadati</taxon>
        <taxon>Pseudomonadota</taxon>
        <taxon>Alphaproteobacteria</taxon>
        <taxon>Hyphomicrobiales</taxon>
        <taxon>Rhizobiaceae</taxon>
        <taxon>Metarhizobium</taxon>
    </lineage>
</organism>
<dbReference type="Pfam" id="PF13481">
    <property type="entry name" value="AAA_25"/>
    <property type="match status" value="1"/>
</dbReference>
<keyword evidence="3" id="KW-1185">Reference proteome</keyword>
<reference evidence="2 3" key="1">
    <citation type="submission" date="2018-05" db="EMBL/GenBank/DDBJ databases">
        <title>The draft genome of strain NS-104.</title>
        <authorList>
            <person name="Hang P."/>
            <person name="Jiang J."/>
        </authorList>
    </citation>
    <scope>NUCLEOTIDE SEQUENCE [LARGE SCALE GENOMIC DNA]</scope>
    <source>
        <strain evidence="2 3">NS-104</strain>
    </source>
</reference>
<evidence type="ECO:0000313" key="3">
    <source>
        <dbReference type="Proteomes" id="UP000245252"/>
    </source>
</evidence>
<gene>
    <name evidence="2" type="ORF">DEM27_06495</name>
</gene>
<feature type="domain" description="DNA primase/polymerase bifunctional N-terminal" evidence="1">
    <location>
        <begin position="31"/>
        <end position="189"/>
    </location>
</feature>
<dbReference type="EMBL" id="QFBC01000002">
    <property type="protein sequence ID" value="PWE57282.1"/>
    <property type="molecule type" value="Genomic_DNA"/>
</dbReference>
<proteinExistence type="predicted"/>
<dbReference type="OrthoDB" id="1496333at2"/>
<dbReference type="AlphaFoldDB" id="A0A2U2DVF2"/>
<dbReference type="SMART" id="SM00943">
    <property type="entry name" value="Prim-Pol"/>
    <property type="match status" value="1"/>
</dbReference>
<dbReference type="Pfam" id="PF09250">
    <property type="entry name" value="Prim-Pol"/>
    <property type="match status" value="1"/>
</dbReference>
<protein>
    <recommendedName>
        <fullName evidence="1">DNA primase/polymerase bifunctional N-terminal domain-containing protein</fullName>
    </recommendedName>
</protein>
<dbReference type="SUPFAM" id="SSF52540">
    <property type="entry name" value="P-loop containing nucleoside triphosphate hydrolases"/>
    <property type="match status" value="1"/>
</dbReference>
<accession>A0A2U2DVF2</accession>
<name>A0A2U2DVF2_9HYPH</name>
<dbReference type="Proteomes" id="UP000245252">
    <property type="component" value="Unassembled WGS sequence"/>
</dbReference>
<dbReference type="InterPro" id="IPR027417">
    <property type="entry name" value="P-loop_NTPase"/>
</dbReference>
<evidence type="ECO:0000313" key="2">
    <source>
        <dbReference type="EMBL" id="PWE57282.1"/>
    </source>
</evidence>
<dbReference type="InterPro" id="IPR015330">
    <property type="entry name" value="DNA_primase/pol_bifunc_N"/>
</dbReference>